<evidence type="ECO:0000313" key="10">
    <source>
        <dbReference type="EMBL" id="KAK0627662.1"/>
    </source>
</evidence>
<dbReference type="GO" id="GO:0000105">
    <property type="term" value="P:L-histidine biosynthetic process"/>
    <property type="evidence" value="ECO:0007669"/>
    <property type="project" value="UniProtKB-UniRule"/>
</dbReference>
<evidence type="ECO:0000256" key="8">
    <source>
        <dbReference type="RuleBase" id="RU366003"/>
    </source>
</evidence>
<dbReference type="PANTHER" id="PTHR21039">
    <property type="entry name" value="HISTIDINOL PHOSPHATASE-RELATED"/>
    <property type="match status" value="1"/>
</dbReference>
<reference evidence="10" key="1">
    <citation type="submission" date="2023-06" db="EMBL/GenBank/DDBJ databases">
        <title>Genome-scale phylogeny and comparative genomics of the fungal order Sordariales.</title>
        <authorList>
            <consortium name="Lawrence Berkeley National Laboratory"/>
            <person name="Hensen N."/>
            <person name="Bonometti L."/>
            <person name="Westerberg I."/>
            <person name="Brannstrom I.O."/>
            <person name="Guillou S."/>
            <person name="Cros-Aarteil S."/>
            <person name="Calhoun S."/>
            <person name="Haridas S."/>
            <person name="Kuo A."/>
            <person name="Mondo S."/>
            <person name="Pangilinan J."/>
            <person name="Riley R."/>
            <person name="Labutti K."/>
            <person name="Andreopoulos B."/>
            <person name="Lipzen A."/>
            <person name="Chen C."/>
            <person name="Yanf M."/>
            <person name="Daum C."/>
            <person name="Ng V."/>
            <person name="Clum A."/>
            <person name="Steindorff A."/>
            <person name="Ohm R."/>
            <person name="Martin F."/>
            <person name="Silar P."/>
            <person name="Natvig D."/>
            <person name="Lalanne C."/>
            <person name="Gautier V."/>
            <person name="Ament-Velasquez S.L."/>
            <person name="Kruys A."/>
            <person name="Hutchinson M.I."/>
            <person name="Powell A.J."/>
            <person name="Barry K."/>
            <person name="Miller A.N."/>
            <person name="Grigoriev I.V."/>
            <person name="Debuchy R."/>
            <person name="Gladieux P."/>
            <person name="Thoren M.H."/>
            <person name="Johannesson H."/>
        </authorList>
    </citation>
    <scope>NUCLEOTIDE SEQUENCE</scope>
    <source>
        <strain evidence="10">CBS 606.72</strain>
    </source>
</reference>
<evidence type="ECO:0000256" key="6">
    <source>
        <dbReference type="ARBA" id="ARBA00023102"/>
    </source>
</evidence>
<comment type="caution">
    <text evidence="10">The sequence shown here is derived from an EMBL/GenBank/DDBJ whole genome shotgun (WGS) entry which is preliminary data.</text>
</comment>
<dbReference type="InterPro" id="IPR004013">
    <property type="entry name" value="PHP_dom"/>
</dbReference>
<dbReference type="FunFam" id="3.20.20.140:FF:000059">
    <property type="entry name" value="Histidinol-phosphatase"/>
    <property type="match status" value="1"/>
</dbReference>
<dbReference type="InterPro" id="IPR016195">
    <property type="entry name" value="Pol/histidinol_Pase-like"/>
</dbReference>
<name>A0AA39X5F6_9PEZI</name>
<dbReference type="GO" id="GO:0005737">
    <property type="term" value="C:cytoplasm"/>
    <property type="evidence" value="ECO:0007669"/>
    <property type="project" value="TreeGrafter"/>
</dbReference>
<evidence type="ECO:0000256" key="5">
    <source>
        <dbReference type="ARBA" id="ARBA00022801"/>
    </source>
</evidence>
<evidence type="ECO:0000256" key="1">
    <source>
        <dbReference type="ARBA" id="ARBA00004970"/>
    </source>
</evidence>
<dbReference type="EMBL" id="JAULSU010000002">
    <property type="protein sequence ID" value="KAK0627662.1"/>
    <property type="molecule type" value="Genomic_DNA"/>
</dbReference>
<feature type="domain" description="PHP" evidence="9">
    <location>
        <begin position="5"/>
        <end position="220"/>
    </location>
</feature>
<dbReference type="NCBIfam" id="TIGR01856">
    <property type="entry name" value="hisJ_fam"/>
    <property type="match status" value="1"/>
</dbReference>
<evidence type="ECO:0000256" key="3">
    <source>
        <dbReference type="ARBA" id="ARBA00013085"/>
    </source>
</evidence>
<dbReference type="AlphaFoldDB" id="A0AA39X5F6"/>
<dbReference type="PANTHER" id="PTHR21039:SF0">
    <property type="entry name" value="HISTIDINOL-PHOSPHATASE"/>
    <property type="match status" value="1"/>
</dbReference>
<evidence type="ECO:0000313" key="11">
    <source>
        <dbReference type="Proteomes" id="UP001175000"/>
    </source>
</evidence>
<keyword evidence="11" id="KW-1185">Reference proteome</keyword>
<organism evidence="10 11">
    <name type="scientific">Immersiella caudata</name>
    <dbReference type="NCBI Taxonomy" id="314043"/>
    <lineage>
        <taxon>Eukaryota</taxon>
        <taxon>Fungi</taxon>
        <taxon>Dikarya</taxon>
        <taxon>Ascomycota</taxon>
        <taxon>Pezizomycotina</taxon>
        <taxon>Sordariomycetes</taxon>
        <taxon>Sordariomycetidae</taxon>
        <taxon>Sordariales</taxon>
        <taxon>Lasiosphaeriaceae</taxon>
        <taxon>Immersiella</taxon>
    </lineage>
</organism>
<accession>A0AA39X5F6</accession>
<comment type="similarity">
    <text evidence="2 8">Belongs to the PHP hydrolase family. HisK subfamily.</text>
</comment>
<sequence>MAFTMHSHSGQFCPGHAKDDLETIIQHAISIGYKTMGLTEHMPRTSIDDLYPEELLPTPQETLNSLSPRHTSFLSHAAHLQSKCSSQIHILIGFESEWLRPAEYTPLIHSLTSDPRVDYFIGSLHHVSSIPIDYDKAMYASAITACGETERGLWSRYYDEQFEMVKALQPKIVGHFDLIRLMSENPGRDVKREWPEVWEKMVRNLMEVRRYGGWLECNTSALRKGLEEPYPGRGVAKEWVGMGGRFTFSDDSHGVAQVATCYARGLEYLEGLGVSEVWTWERVGGGEGVKAELKEKGVGIGEFRGSLRLDGGHV</sequence>
<dbReference type="SUPFAM" id="SSF89550">
    <property type="entry name" value="PHP domain-like"/>
    <property type="match status" value="1"/>
</dbReference>
<evidence type="ECO:0000256" key="7">
    <source>
        <dbReference type="ARBA" id="ARBA00049158"/>
    </source>
</evidence>
<dbReference type="GO" id="GO:0004401">
    <property type="term" value="F:histidinol-phosphatase activity"/>
    <property type="evidence" value="ECO:0007669"/>
    <property type="project" value="UniProtKB-UniRule"/>
</dbReference>
<dbReference type="CDD" id="cd12110">
    <property type="entry name" value="PHP_HisPPase_Hisj_like"/>
    <property type="match status" value="1"/>
</dbReference>
<dbReference type="Pfam" id="PF02811">
    <property type="entry name" value="PHP"/>
    <property type="match status" value="1"/>
</dbReference>
<dbReference type="Gene3D" id="3.20.20.140">
    <property type="entry name" value="Metal-dependent hydrolases"/>
    <property type="match status" value="1"/>
</dbReference>
<proteinExistence type="inferred from homology"/>
<keyword evidence="4 8" id="KW-0028">Amino-acid biosynthesis</keyword>
<comment type="catalytic activity">
    <reaction evidence="7 8">
        <text>L-histidinol phosphate + H2O = L-histidinol + phosphate</text>
        <dbReference type="Rhea" id="RHEA:14465"/>
        <dbReference type="ChEBI" id="CHEBI:15377"/>
        <dbReference type="ChEBI" id="CHEBI:43474"/>
        <dbReference type="ChEBI" id="CHEBI:57699"/>
        <dbReference type="ChEBI" id="CHEBI:57980"/>
        <dbReference type="EC" id="3.1.3.15"/>
    </reaction>
</comment>
<evidence type="ECO:0000259" key="9">
    <source>
        <dbReference type="Pfam" id="PF02811"/>
    </source>
</evidence>
<dbReference type="Proteomes" id="UP001175000">
    <property type="component" value="Unassembled WGS sequence"/>
</dbReference>
<gene>
    <name evidence="10" type="ORF">B0T14DRAFT_423453</name>
</gene>
<evidence type="ECO:0000256" key="4">
    <source>
        <dbReference type="ARBA" id="ARBA00022605"/>
    </source>
</evidence>
<keyword evidence="5 8" id="KW-0378">Hydrolase</keyword>
<dbReference type="EC" id="3.1.3.15" evidence="3 8"/>
<comment type="pathway">
    <text evidence="1 8">Amino-acid biosynthesis; L-histidine biosynthesis; L-histidine from 5-phospho-alpha-D-ribose 1-diphosphate: step 8/9.</text>
</comment>
<dbReference type="InterPro" id="IPR010140">
    <property type="entry name" value="Histidinol_P_phosphatase_HisJ"/>
</dbReference>
<protein>
    <recommendedName>
        <fullName evidence="3 8">Histidinol-phosphatase</fullName>
        <shortName evidence="8">HolPase</shortName>
        <ecNumber evidence="3 8">3.1.3.15</ecNumber>
    </recommendedName>
</protein>
<evidence type="ECO:0000256" key="2">
    <source>
        <dbReference type="ARBA" id="ARBA00009152"/>
    </source>
</evidence>
<keyword evidence="6 8" id="KW-0368">Histidine biosynthesis</keyword>